<dbReference type="GO" id="GO:0006508">
    <property type="term" value="P:proteolysis"/>
    <property type="evidence" value="ECO:0007669"/>
    <property type="project" value="UniProtKB-KW"/>
</dbReference>
<dbReference type="InterPro" id="IPR001872">
    <property type="entry name" value="Peptidase_A8"/>
</dbReference>
<evidence type="ECO:0000256" key="10">
    <source>
        <dbReference type="RuleBase" id="RU004181"/>
    </source>
</evidence>
<dbReference type="NCBIfam" id="TIGR00077">
    <property type="entry name" value="lspA"/>
    <property type="match status" value="1"/>
</dbReference>
<evidence type="ECO:0000256" key="2">
    <source>
        <dbReference type="ARBA" id="ARBA00022475"/>
    </source>
</evidence>
<feature type="region of interest" description="Disordered" evidence="11">
    <location>
        <begin position="1"/>
        <end position="21"/>
    </location>
</feature>
<reference evidence="12" key="1">
    <citation type="submission" date="2020-09" db="EMBL/GenBank/DDBJ databases">
        <title>Novel species in genus Aeromicrobium.</title>
        <authorList>
            <person name="Zhang G."/>
        </authorList>
    </citation>
    <scope>NUCLEOTIDE SEQUENCE</scope>
    <source>
        <strain evidence="12">SSW1-57</strain>
    </source>
</reference>
<dbReference type="Pfam" id="PF01252">
    <property type="entry name" value="Peptidase_A8"/>
    <property type="match status" value="1"/>
</dbReference>
<dbReference type="EC" id="3.4.23.36" evidence="9"/>
<evidence type="ECO:0000313" key="12">
    <source>
        <dbReference type="EMBL" id="MBD1271631.1"/>
    </source>
</evidence>
<evidence type="ECO:0000256" key="5">
    <source>
        <dbReference type="ARBA" id="ARBA00022750"/>
    </source>
</evidence>
<feature type="compositionally biased region" description="Polar residues" evidence="11">
    <location>
        <begin position="1"/>
        <end position="19"/>
    </location>
</feature>
<gene>
    <name evidence="9 12" type="primary">lspA</name>
    <name evidence="12" type="ORF">IDH50_15410</name>
</gene>
<keyword evidence="6 9" id="KW-0378">Hydrolase</keyword>
<comment type="similarity">
    <text evidence="1 9 10">Belongs to the peptidase A8 family.</text>
</comment>
<evidence type="ECO:0000256" key="6">
    <source>
        <dbReference type="ARBA" id="ARBA00022801"/>
    </source>
</evidence>
<comment type="catalytic activity">
    <reaction evidence="9">
        <text>Release of signal peptides from bacterial membrane prolipoproteins. Hydrolyzes -Xaa-Yaa-Zaa-|-(S,diacylglyceryl)Cys-, in which Xaa is hydrophobic (preferably Leu), and Yaa (Ala or Ser) and Zaa (Gly or Ala) have small, neutral side chains.</text>
        <dbReference type="EC" id="3.4.23.36"/>
    </reaction>
</comment>
<dbReference type="GO" id="GO:0004190">
    <property type="term" value="F:aspartic-type endopeptidase activity"/>
    <property type="evidence" value="ECO:0007669"/>
    <property type="project" value="UniProtKB-UniRule"/>
</dbReference>
<keyword evidence="2 9" id="KW-1003">Cell membrane</keyword>
<dbReference type="PANTHER" id="PTHR33695:SF1">
    <property type="entry name" value="LIPOPROTEIN SIGNAL PEPTIDASE"/>
    <property type="match status" value="1"/>
</dbReference>
<evidence type="ECO:0000256" key="3">
    <source>
        <dbReference type="ARBA" id="ARBA00022670"/>
    </source>
</evidence>
<dbReference type="AlphaFoldDB" id="A0A8I0FYX0"/>
<accession>A0A8I0FYX0</accession>
<evidence type="ECO:0000256" key="9">
    <source>
        <dbReference type="HAMAP-Rule" id="MF_00161"/>
    </source>
</evidence>
<dbReference type="PRINTS" id="PR00781">
    <property type="entry name" value="LIPOSIGPTASE"/>
</dbReference>
<keyword evidence="4 9" id="KW-0812">Transmembrane</keyword>
<feature type="transmembrane region" description="Helical" evidence="9">
    <location>
        <begin position="147"/>
        <end position="169"/>
    </location>
</feature>
<evidence type="ECO:0000313" key="13">
    <source>
        <dbReference type="Proteomes" id="UP000659061"/>
    </source>
</evidence>
<evidence type="ECO:0000256" key="7">
    <source>
        <dbReference type="ARBA" id="ARBA00022989"/>
    </source>
</evidence>
<feature type="active site" evidence="9">
    <location>
        <position position="143"/>
    </location>
</feature>
<sequence>MQASRGASLTPVTPSSDPSTEPIGRRRVGLFAFVAIAVVALDQLTKWWAVARLDGRDAIPLLGDLLSLRFVLNPGAALGTAAGYTIVLSLVAIAVTVTLIVIAPRLRDPWWAVGLGLFLGGAVGNLIDRLFREPSFLRGHVVDFIDYAGFFVGNVADIALTVAAVVIIWRSWRGHRFDGTREES</sequence>
<comment type="pathway">
    <text evidence="9">Protein modification; lipoprotein biosynthesis (signal peptide cleavage).</text>
</comment>
<dbReference type="EMBL" id="JACWMT010000003">
    <property type="protein sequence ID" value="MBD1271631.1"/>
    <property type="molecule type" value="Genomic_DNA"/>
</dbReference>
<keyword evidence="3 9" id="KW-0645">Protease</keyword>
<comment type="caution">
    <text evidence="12">The sequence shown here is derived from an EMBL/GenBank/DDBJ whole genome shotgun (WGS) entry which is preliminary data.</text>
</comment>
<evidence type="ECO:0000256" key="4">
    <source>
        <dbReference type="ARBA" id="ARBA00022692"/>
    </source>
</evidence>
<keyword evidence="5 9" id="KW-0064">Aspartyl protease</keyword>
<proteinExistence type="inferred from homology"/>
<feature type="active site" evidence="9">
    <location>
        <position position="157"/>
    </location>
</feature>
<dbReference type="GO" id="GO:0005886">
    <property type="term" value="C:plasma membrane"/>
    <property type="evidence" value="ECO:0007669"/>
    <property type="project" value="UniProtKB-SubCell"/>
</dbReference>
<dbReference type="UniPathway" id="UPA00665"/>
<evidence type="ECO:0000256" key="8">
    <source>
        <dbReference type="ARBA" id="ARBA00023136"/>
    </source>
</evidence>
<keyword evidence="8 9" id="KW-0472">Membrane</keyword>
<dbReference type="HAMAP" id="MF_00161">
    <property type="entry name" value="LspA"/>
    <property type="match status" value="1"/>
</dbReference>
<dbReference type="PANTHER" id="PTHR33695">
    <property type="entry name" value="LIPOPROTEIN SIGNAL PEPTIDASE"/>
    <property type="match status" value="1"/>
</dbReference>
<comment type="function">
    <text evidence="9">This protein specifically catalyzes the removal of signal peptides from prolipoproteins.</text>
</comment>
<protein>
    <recommendedName>
        <fullName evidence="9">Lipoprotein signal peptidase</fullName>
        <ecNumber evidence="9">3.4.23.36</ecNumber>
    </recommendedName>
    <alternativeName>
        <fullName evidence="9">Prolipoprotein signal peptidase</fullName>
    </alternativeName>
    <alternativeName>
        <fullName evidence="9">Signal peptidase II</fullName>
        <shortName evidence="9">SPase II</shortName>
    </alternativeName>
</protein>
<organism evidence="12 13">
    <name type="scientific">Aeromicrobium tamlense</name>
    <dbReference type="NCBI Taxonomy" id="375541"/>
    <lineage>
        <taxon>Bacteria</taxon>
        <taxon>Bacillati</taxon>
        <taxon>Actinomycetota</taxon>
        <taxon>Actinomycetes</taxon>
        <taxon>Propionibacteriales</taxon>
        <taxon>Nocardioidaceae</taxon>
        <taxon>Aeromicrobium</taxon>
    </lineage>
</organism>
<evidence type="ECO:0000256" key="11">
    <source>
        <dbReference type="SAM" id="MobiDB-lite"/>
    </source>
</evidence>
<feature type="transmembrane region" description="Helical" evidence="9">
    <location>
        <begin position="70"/>
        <end position="103"/>
    </location>
</feature>
<comment type="subcellular location">
    <subcellularLocation>
        <location evidence="9">Cell membrane</location>
        <topology evidence="9">Multi-pass membrane protein</topology>
    </subcellularLocation>
</comment>
<dbReference type="Proteomes" id="UP000659061">
    <property type="component" value="Unassembled WGS sequence"/>
</dbReference>
<feature type="transmembrane region" description="Helical" evidence="9">
    <location>
        <begin position="110"/>
        <end position="127"/>
    </location>
</feature>
<keyword evidence="7 9" id="KW-1133">Transmembrane helix</keyword>
<feature type="transmembrane region" description="Helical" evidence="9">
    <location>
        <begin position="28"/>
        <end position="50"/>
    </location>
</feature>
<name>A0A8I0FYX0_9ACTN</name>
<evidence type="ECO:0000256" key="1">
    <source>
        <dbReference type="ARBA" id="ARBA00006139"/>
    </source>
</evidence>